<dbReference type="GO" id="GO:0005524">
    <property type="term" value="F:ATP binding"/>
    <property type="evidence" value="ECO:0007669"/>
    <property type="project" value="UniProtKB-KW"/>
</dbReference>
<accession>A0A345DC41</accession>
<dbReference type="PANTHER" id="PTHR11136">
    <property type="entry name" value="FOLYLPOLYGLUTAMATE SYNTHASE-RELATED"/>
    <property type="match status" value="1"/>
</dbReference>
<evidence type="ECO:0000256" key="15">
    <source>
        <dbReference type="ARBA" id="ARBA00030592"/>
    </source>
</evidence>
<comment type="similarity">
    <text evidence="4 21">Belongs to the folylpolyglutamate synthase family.</text>
</comment>
<evidence type="ECO:0000256" key="10">
    <source>
        <dbReference type="ARBA" id="ARBA00022741"/>
    </source>
</evidence>
<comment type="catalytic activity">
    <reaction evidence="19">
        <text>(6R)-5,10-methylenetetrahydrofolyl-(gamma-L-Glu)(n) + L-glutamate + ATP = (6R)-5,10-methylenetetrahydrofolyl-(gamma-L-Glu)(n+1) + ADP + phosphate + H(+)</text>
        <dbReference type="Rhea" id="RHEA:51912"/>
        <dbReference type="Rhea" id="RHEA-COMP:13257"/>
        <dbReference type="Rhea" id="RHEA-COMP:13258"/>
        <dbReference type="ChEBI" id="CHEBI:15378"/>
        <dbReference type="ChEBI" id="CHEBI:29985"/>
        <dbReference type="ChEBI" id="CHEBI:30616"/>
        <dbReference type="ChEBI" id="CHEBI:43474"/>
        <dbReference type="ChEBI" id="CHEBI:136572"/>
        <dbReference type="ChEBI" id="CHEBI:456216"/>
        <dbReference type="EC" id="6.3.2.17"/>
    </reaction>
</comment>
<evidence type="ECO:0000256" key="6">
    <source>
        <dbReference type="ARBA" id="ARBA00013025"/>
    </source>
</evidence>
<comment type="catalytic activity">
    <reaction evidence="17">
        <text>(6S)-5,6,7,8-tetrahydrofolyl-(gamma-L-Glu)(n) + L-glutamate + ATP = (6S)-5,6,7,8-tetrahydrofolyl-(gamma-L-Glu)(n+1) + ADP + phosphate + H(+)</text>
        <dbReference type="Rhea" id="RHEA:10580"/>
        <dbReference type="Rhea" id="RHEA-COMP:14738"/>
        <dbReference type="Rhea" id="RHEA-COMP:14740"/>
        <dbReference type="ChEBI" id="CHEBI:15378"/>
        <dbReference type="ChEBI" id="CHEBI:29985"/>
        <dbReference type="ChEBI" id="CHEBI:30616"/>
        <dbReference type="ChEBI" id="CHEBI:43474"/>
        <dbReference type="ChEBI" id="CHEBI:141005"/>
        <dbReference type="ChEBI" id="CHEBI:456216"/>
        <dbReference type="EC" id="6.3.2.17"/>
    </reaction>
</comment>
<dbReference type="GO" id="GO:0046872">
    <property type="term" value="F:metal ion binding"/>
    <property type="evidence" value="ECO:0007669"/>
    <property type="project" value="UniProtKB-KW"/>
</dbReference>
<dbReference type="GO" id="GO:0005737">
    <property type="term" value="C:cytoplasm"/>
    <property type="evidence" value="ECO:0007669"/>
    <property type="project" value="TreeGrafter"/>
</dbReference>
<evidence type="ECO:0000256" key="4">
    <source>
        <dbReference type="ARBA" id="ARBA00008276"/>
    </source>
</evidence>
<dbReference type="EC" id="6.3.2.17" evidence="6"/>
<evidence type="ECO:0000259" key="23">
    <source>
        <dbReference type="Pfam" id="PF08245"/>
    </source>
</evidence>
<protein>
    <recommendedName>
        <fullName evidence="7">Dihydrofolate synthase/folylpolyglutamate synthase</fullName>
        <ecNumber evidence="5">6.3.2.12</ecNumber>
        <ecNumber evidence="6">6.3.2.17</ecNumber>
    </recommendedName>
    <alternativeName>
        <fullName evidence="16">Folylpoly-gamma-glutamate synthetase-dihydrofolate synthetase</fullName>
    </alternativeName>
    <alternativeName>
        <fullName evidence="14">Folylpolyglutamate synthetase</fullName>
    </alternativeName>
    <alternativeName>
        <fullName evidence="15">Tetrahydrofolylpolyglutamate synthase</fullName>
    </alternativeName>
</protein>
<evidence type="ECO:0000256" key="3">
    <source>
        <dbReference type="ARBA" id="ARBA00005150"/>
    </source>
</evidence>
<keyword evidence="10 21" id="KW-0547">Nucleotide-binding</keyword>
<dbReference type="Pfam" id="PF02875">
    <property type="entry name" value="Mur_ligase_C"/>
    <property type="match status" value="1"/>
</dbReference>
<dbReference type="PROSITE" id="PS01011">
    <property type="entry name" value="FOLYLPOLYGLU_SYNT_1"/>
    <property type="match status" value="1"/>
</dbReference>
<evidence type="ECO:0000313" key="25">
    <source>
        <dbReference type="Proteomes" id="UP000252182"/>
    </source>
</evidence>
<evidence type="ECO:0000256" key="9">
    <source>
        <dbReference type="ARBA" id="ARBA00022723"/>
    </source>
</evidence>
<dbReference type="SUPFAM" id="SSF53244">
    <property type="entry name" value="MurD-like peptide ligases, peptide-binding domain"/>
    <property type="match status" value="1"/>
</dbReference>
<dbReference type="UniPathway" id="UPA00077">
    <property type="reaction ID" value="UER00157"/>
</dbReference>
<evidence type="ECO:0000256" key="13">
    <source>
        <dbReference type="ARBA" id="ARBA00022909"/>
    </source>
</evidence>
<comment type="catalytic activity">
    <reaction evidence="20">
        <text>7,8-dihydropteroate + L-glutamate + ATP = 7,8-dihydrofolate + ADP + phosphate + H(+)</text>
        <dbReference type="Rhea" id="RHEA:23584"/>
        <dbReference type="ChEBI" id="CHEBI:15378"/>
        <dbReference type="ChEBI" id="CHEBI:17839"/>
        <dbReference type="ChEBI" id="CHEBI:29985"/>
        <dbReference type="ChEBI" id="CHEBI:30616"/>
        <dbReference type="ChEBI" id="CHEBI:43474"/>
        <dbReference type="ChEBI" id="CHEBI:57451"/>
        <dbReference type="ChEBI" id="CHEBI:456216"/>
        <dbReference type="EC" id="6.3.2.12"/>
    </reaction>
</comment>
<evidence type="ECO:0000256" key="16">
    <source>
        <dbReference type="ARBA" id="ARBA00032510"/>
    </source>
</evidence>
<keyword evidence="25" id="KW-1185">Reference proteome</keyword>
<proteinExistence type="inferred from homology"/>
<dbReference type="InterPro" id="IPR018109">
    <property type="entry name" value="Folylpolyglutamate_synth_CS"/>
</dbReference>
<evidence type="ECO:0000256" key="11">
    <source>
        <dbReference type="ARBA" id="ARBA00022840"/>
    </source>
</evidence>
<dbReference type="NCBIfam" id="TIGR01499">
    <property type="entry name" value="folC"/>
    <property type="match status" value="1"/>
</dbReference>
<dbReference type="Gene3D" id="3.40.1190.10">
    <property type="entry name" value="Mur-like, catalytic domain"/>
    <property type="match status" value="1"/>
</dbReference>
<dbReference type="EC" id="6.3.2.12" evidence="5"/>
<dbReference type="GO" id="GO:0004326">
    <property type="term" value="F:tetrahydrofolylpolyglutamate synthase activity"/>
    <property type="evidence" value="ECO:0007669"/>
    <property type="project" value="UniProtKB-EC"/>
</dbReference>
<dbReference type="InterPro" id="IPR004101">
    <property type="entry name" value="Mur_ligase_C"/>
</dbReference>
<keyword evidence="8 21" id="KW-0436">Ligase</keyword>
<comment type="catalytic activity">
    <reaction evidence="18">
        <text>10-formyltetrahydrofolyl-(gamma-L-Glu)(n) + L-glutamate + ATP = 10-formyltetrahydrofolyl-(gamma-L-Glu)(n+1) + ADP + phosphate + H(+)</text>
        <dbReference type="Rhea" id="RHEA:51904"/>
        <dbReference type="Rhea" id="RHEA-COMP:13088"/>
        <dbReference type="Rhea" id="RHEA-COMP:14300"/>
        <dbReference type="ChEBI" id="CHEBI:15378"/>
        <dbReference type="ChEBI" id="CHEBI:29985"/>
        <dbReference type="ChEBI" id="CHEBI:30616"/>
        <dbReference type="ChEBI" id="CHEBI:43474"/>
        <dbReference type="ChEBI" id="CHEBI:134413"/>
        <dbReference type="ChEBI" id="CHEBI:456216"/>
        <dbReference type="EC" id="6.3.2.17"/>
    </reaction>
</comment>
<keyword evidence="13" id="KW-0289">Folate biosynthesis</keyword>
<feature type="domain" description="Mur ligase C-terminal" evidence="22">
    <location>
        <begin position="309"/>
        <end position="434"/>
    </location>
</feature>
<evidence type="ECO:0000256" key="2">
    <source>
        <dbReference type="ARBA" id="ARBA00004799"/>
    </source>
</evidence>
<evidence type="ECO:0000256" key="7">
    <source>
        <dbReference type="ARBA" id="ARBA00019357"/>
    </source>
</evidence>
<evidence type="ECO:0000256" key="19">
    <source>
        <dbReference type="ARBA" id="ARBA00049035"/>
    </source>
</evidence>
<sequence>MSPLSANLNMPFAFPSLPEWLTHLETAHTKPIDLSLDRVRTVKERLEASSALTLDYPIITVGGTNGKGSTCAFLEQMLLAAGYKVGCHTSPHIIEFTERARWTGKDALESELLPYFQMVHDACEVEPGISLSYFEFTLLAIMCWFDAQKPDVVVLEVGLGGRLDACNVFEPMCSVVTNVDIDHVGFLGDTREAIGFEKAGIFRANRPAICADDHPPQRLIDHAAAIGADLKRIHQDFDFTVVQDDQRKQWRFVGEHTRRNSLAMPAMRGDYQLANASAALAALDALNEILPVPQQAVRLGLANAVVRARFQVLPGQPVTVLDVAHNPHAARVLAKNIAQMGYAPYTHAVFGAMADKDIVQVLRIMRGQIDHWHLCNLLGSRAASAEQLHDALIDAGFVEDEDHTVQKHVSVKDALTHLATTVAANDRIIIFGSFVTIEQALLGMPRMN</sequence>
<comment type="pathway">
    <text evidence="3">Cofactor biosynthesis; tetrahydrofolylpolyglutamate biosynthesis.</text>
</comment>
<reference evidence="25" key="1">
    <citation type="submission" date="2018-07" db="EMBL/GenBank/DDBJ databases">
        <authorList>
            <person name="Kim H."/>
        </authorList>
    </citation>
    <scope>NUCLEOTIDE SEQUENCE [LARGE SCALE GENOMIC DNA]</scope>
    <source>
        <strain evidence="25">F02</strain>
    </source>
</reference>
<keyword evidence="12" id="KW-0460">Magnesium</keyword>
<dbReference type="Gene3D" id="3.90.190.20">
    <property type="entry name" value="Mur ligase, C-terminal domain"/>
    <property type="match status" value="1"/>
</dbReference>
<dbReference type="RefSeq" id="WP_225972463.1">
    <property type="nucleotide sequence ID" value="NZ_CP031124.1"/>
</dbReference>
<keyword evidence="9" id="KW-0479">Metal-binding</keyword>
<dbReference type="SUPFAM" id="SSF53623">
    <property type="entry name" value="MurD-like peptide ligases, catalytic domain"/>
    <property type="match status" value="1"/>
</dbReference>
<dbReference type="InterPro" id="IPR036565">
    <property type="entry name" value="Mur-like_cat_sf"/>
</dbReference>
<evidence type="ECO:0000256" key="21">
    <source>
        <dbReference type="PIRNR" id="PIRNR001563"/>
    </source>
</evidence>
<name>A0A345DC41_9BURK</name>
<comment type="pathway">
    <text evidence="2">Cofactor biosynthesis; tetrahydrofolate biosynthesis; 7,8-dihydrofolate from 2-amino-4-hydroxy-6-hydroxymethyl-7,8-dihydropteridine diphosphate and 4-aminobenzoate: step 2/2.</text>
</comment>
<dbReference type="EMBL" id="CP031124">
    <property type="protein sequence ID" value="AXF85929.1"/>
    <property type="molecule type" value="Genomic_DNA"/>
</dbReference>
<dbReference type="Pfam" id="PF08245">
    <property type="entry name" value="Mur_ligase_M"/>
    <property type="match status" value="1"/>
</dbReference>
<evidence type="ECO:0000256" key="18">
    <source>
        <dbReference type="ARBA" id="ARBA00047808"/>
    </source>
</evidence>
<evidence type="ECO:0000259" key="22">
    <source>
        <dbReference type="Pfam" id="PF02875"/>
    </source>
</evidence>
<dbReference type="InterPro" id="IPR036615">
    <property type="entry name" value="Mur_ligase_C_dom_sf"/>
</dbReference>
<organism evidence="24 25">
    <name type="scientific">Ephemeroptericola cinctiostellae</name>
    <dbReference type="NCBI Taxonomy" id="2268024"/>
    <lineage>
        <taxon>Bacteria</taxon>
        <taxon>Pseudomonadati</taxon>
        <taxon>Pseudomonadota</taxon>
        <taxon>Betaproteobacteria</taxon>
        <taxon>Burkholderiales</taxon>
        <taxon>Burkholderiaceae</taxon>
        <taxon>Ephemeroptericola</taxon>
    </lineage>
</organism>
<dbReference type="GO" id="GO:0008841">
    <property type="term" value="F:dihydrofolate synthase activity"/>
    <property type="evidence" value="ECO:0007669"/>
    <property type="project" value="UniProtKB-EC"/>
</dbReference>
<evidence type="ECO:0000256" key="17">
    <source>
        <dbReference type="ARBA" id="ARBA00047493"/>
    </source>
</evidence>
<feature type="domain" description="Mur ligase central" evidence="23">
    <location>
        <begin position="145"/>
        <end position="282"/>
    </location>
</feature>
<evidence type="ECO:0000256" key="14">
    <source>
        <dbReference type="ARBA" id="ARBA00030048"/>
    </source>
</evidence>
<comment type="function">
    <text evidence="1">Functions in two distinct reactions of the de novo folate biosynthetic pathway. Catalyzes the addition of a glutamate residue to dihydropteroate (7,8-dihydropteroate or H2Pte) to form dihydrofolate (7,8-dihydrofolate monoglutamate or H2Pte-Glu). Also catalyzes successive additions of L-glutamate to tetrahydrofolate or 10-formyltetrahydrofolate or 5,10-methylenetetrahydrofolate, leading to folylpolyglutamate derivatives.</text>
</comment>
<dbReference type="PANTHER" id="PTHR11136:SF0">
    <property type="entry name" value="DIHYDROFOLATE SYNTHETASE-RELATED"/>
    <property type="match status" value="1"/>
</dbReference>
<dbReference type="GO" id="GO:0046656">
    <property type="term" value="P:folic acid biosynthetic process"/>
    <property type="evidence" value="ECO:0007669"/>
    <property type="project" value="UniProtKB-KW"/>
</dbReference>
<dbReference type="AlphaFoldDB" id="A0A345DC41"/>
<evidence type="ECO:0000256" key="1">
    <source>
        <dbReference type="ARBA" id="ARBA00002714"/>
    </source>
</evidence>
<keyword evidence="11 21" id="KW-0067">ATP-binding</keyword>
<evidence type="ECO:0000256" key="12">
    <source>
        <dbReference type="ARBA" id="ARBA00022842"/>
    </source>
</evidence>
<evidence type="ECO:0000256" key="20">
    <source>
        <dbReference type="ARBA" id="ARBA00049161"/>
    </source>
</evidence>
<dbReference type="GO" id="GO:0046654">
    <property type="term" value="P:tetrahydrofolate biosynthetic process"/>
    <property type="evidence" value="ECO:0007669"/>
    <property type="project" value="UniProtKB-UniPathway"/>
</dbReference>
<evidence type="ECO:0000256" key="5">
    <source>
        <dbReference type="ARBA" id="ARBA00013023"/>
    </source>
</evidence>
<dbReference type="InterPro" id="IPR001645">
    <property type="entry name" value="Folylpolyglutamate_synth"/>
</dbReference>
<gene>
    <name evidence="24" type="primary">folC</name>
    <name evidence="24" type="ORF">DTO96_101669</name>
</gene>
<dbReference type="KEGG" id="hyf:DTO96_101669"/>
<dbReference type="PIRSF" id="PIRSF001563">
    <property type="entry name" value="Folylpolyglu_synth"/>
    <property type="match status" value="1"/>
</dbReference>
<evidence type="ECO:0000313" key="24">
    <source>
        <dbReference type="EMBL" id="AXF85929.1"/>
    </source>
</evidence>
<evidence type="ECO:0000256" key="8">
    <source>
        <dbReference type="ARBA" id="ARBA00022598"/>
    </source>
</evidence>
<dbReference type="InterPro" id="IPR013221">
    <property type="entry name" value="Mur_ligase_cen"/>
</dbReference>
<dbReference type="Proteomes" id="UP000252182">
    <property type="component" value="Chromosome"/>
</dbReference>